<evidence type="ECO:0000256" key="1">
    <source>
        <dbReference type="SAM" id="MobiDB-lite"/>
    </source>
</evidence>
<evidence type="ECO:0000313" key="2">
    <source>
        <dbReference type="EMBL" id="CAH2222011.1"/>
    </source>
</evidence>
<evidence type="ECO:0000313" key="3">
    <source>
        <dbReference type="Proteomes" id="UP001295444"/>
    </source>
</evidence>
<proteinExistence type="predicted"/>
<dbReference type="AlphaFoldDB" id="A0AAD1R2W7"/>
<name>A0AAD1R2W7_PELCU</name>
<feature type="compositionally biased region" description="Basic and acidic residues" evidence="1">
    <location>
        <begin position="33"/>
        <end position="61"/>
    </location>
</feature>
<dbReference type="EMBL" id="OW240912">
    <property type="protein sequence ID" value="CAH2222011.1"/>
    <property type="molecule type" value="Genomic_DNA"/>
</dbReference>
<accession>A0AAD1R2W7</accession>
<sequence>MRTKRATGNKGKEKHPKRRKEKLTARGDLTGETADRSRPQKRLWTDRKRRGENGRPEGDRK</sequence>
<keyword evidence="3" id="KW-1185">Reference proteome</keyword>
<dbReference type="Proteomes" id="UP001295444">
    <property type="component" value="Chromosome 01"/>
</dbReference>
<gene>
    <name evidence="2" type="ORF">PECUL_23A031832</name>
</gene>
<feature type="region of interest" description="Disordered" evidence="1">
    <location>
        <begin position="1"/>
        <end position="61"/>
    </location>
</feature>
<reference evidence="2" key="1">
    <citation type="submission" date="2022-03" db="EMBL/GenBank/DDBJ databases">
        <authorList>
            <person name="Alioto T."/>
            <person name="Alioto T."/>
            <person name="Gomez Garrido J."/>
        </authorList>
    </citation>
    <scope>NUCLEOTIDE SEQUENCE</scope>
</reference>
<organism evidence="2 3">
    <name type="scientific">Pelobates cultripes</name>
    <name type="common">Western spadefoot toad</name>
    <dbReference type="NCBI Taxonomy" id="61616"/>
    <lineage>
        <taxon>Eukaryota</taxon>
        <taxon>Metazoa</taxon>
        <taxon>Chordata</taxon>
        <taxon>Craniata</taxon>
        <taxon>Vertebrata</taxon>
        <taxon>Euteleostomi</taxon>
        <taxon>Amphibia</taxon>
        <taxon>Batrachia</taxon>
        <taxon>Anura</taxon>
        <taxon>Pelobatoidea</taxon>
        <taxon>Pelobatidae</taxon>
        <taxon>Pelobates</taxon>
    </lineage>
</organism>
<feature type="compositionally biased region" description="Basic residues" evidence="1">
    <location>
        <begin position="1"/>
        <end position="21"/>
    </location>
</feature>
<protein>
    <submittedName>
        <fullName evidence="2">Uncharacterized protein</fullName>
    </submittedName>
</protein>